<dbReference type="Proteomes" id="UP000233343">
    <property type="component" value="Unassembled WGS sequence"/>
</dbReference>
<evidence type="ECO:0000313" key="3">
    <source>
        <dbReference type="Proteomes" id="UP000233343"/>
    </source>
</evidence>
<dbReference type="SMART" id="SM00052">
    <property type="entry name" value="EAL"/>
    <property type="match status" value="1"/>
</dbReference>
<evidence type="ECO:0000259" key="1">
    <source>
        <dbReference type="PROSITE" id="PS50883"/>
    </source>
</evidence>
<accession>A0A2N0ZIC2</accession>
<dbReference type="AlphaFoldDB" id="A0A2N0ZIC2"/>
<comment type="caution">
    <text evidence="2">The sequence shown here is derived from an EMBL/GenBank/DDBJ whole genome shotgun (WGS) entry which is preliminary data.</text>
</comment>
<name>A0A2N0ZIC2_9BACI</name>
<dbReference type="PANTHER" id="PTHR33121:SF71">
    <property type="entry name" value="OXYGEN SENSOR PROTEIN DOSP"/>
    <property type="match status" value="1"/>
</dbReference>
<dbReference type="GO" id="GO:0071111">
    <property type="term" value="F:cyclic-guanylate-specific phosphodiesterase activity"/>
    <property type="evidence" value="ECO:0007669"/>
    <property type="project" value="InterPro"/>
</dbReference>
<sequence>MTEATGLIVPVGEWVVKTACNQIKEWQNLYKKPLQIAVNLSIKQFHDYNLVNTIETALVEADLEPQFLDIELTESVSANIEVIMSTKKKLKDLGVGISIDDFGRGYSSLYYLKELPVNKLKLDRSFIIDIHNWKDQTIVQSIISMAKGLNLELVAEGIETKEQMQIFSKHCDYLQGFYISKPLSKKEAKALLKKLLLAS</sequence>
<protein>
    <submittedName>
        <fullName evidence="2">EAL domain-containing protein</fullName>
    </submittedName>
</protein>
<organism evidence="2 3">
    <name type="scientific">Cytobacillus horneckiae</name>
    <dbReference type="NCBI Taxonomy" id="549687"/>
    <lineage>
        <taxon>Bacteria</taxon>
        <taxon>Bacillati</taxon>
        <taxon>Bacillota</taxon>
        <taxon>Bacilli</taxon>
        <taxon>Bacillales</taxon>
        <taxon>Bacillaceae</taxon>
        <taxon>Cytobacillus</taxon>
    </lineage>
</organism>
<dbReference type="InterPro" id="IPR001633">
    <property type="entry name" value="EAL_dom"/>
</dbReference>
<dbReference type="EMBL" id="PISD01000017">
    <property type="protein sequence ID" value="PKG29265.1"/>
    <property type="molecule type" value="Genomic_DNA"/>
</dbReference>
<dbReference type="SUPFAM" id="SSF141868">
    <property type="entry name" value="EAL domain-like"/>
    <property type="match status" value="1"/>
</dbReference>
<keyword evidence="3" id="KW-1185">Reference proteome</keyword>
<evidence type="ECO:0000313" key="2">
    <source>
        <dbReference type="EMBL" id="PKG29265.1"/>
    </source>
</evidence>
<dbReference type="PANTHER" id="PTHR33121">
    <property type="entry name" value="CYCLIC DI-GMP PHOSPHODIESTERASE PDEF"/>
    <property type="match status" value="1"/>
</dbReference>
<feature type="domain" description="EAL" evidence="1">
    <location>
        <begin position="1"/>
        <end position="196"/>
    </location>
</feature>
<dbReference type="Gene3D" id="3.20.20.450">
    <property type="entry name" value="EAL domain"/>
    <property type="match status" value="1"/>
</dbReference>
<dbReference type="CDD" id="cd01948">
    <property type="entry name" value="EAL"/>
    <property type="match status" value="1"/>
</dbReference>
<dbReference type="Pfam" id="PF00563">
    <property type="entry name" value="EAL"/>
    <property type="match status" value="1"/>
</dbReference>
<proteinExistence type="predicted"/>
<reference evidence="2 3" key="1">
    <citation type="journal article" date="2010" name="Int. J. Syst. Evol. Microbiol.">
        <title>Bacillus horneckiae sp. nov., isolated from a spacecraft-assembly clean room.</title>
        <authorList>
            <person name="Vaishampayan P."/>
            <person name="Probst A."/>
            <person name="Krishnamurthi S."/>
            <person name="Ghosh S."/>
            <person name="Osman S."/>
            <person name="McDowall A."/>
            <person name="Ruckmani A."/>
            <person name="Mayilraj S."/>
            <person name="Venkateswaran K."/>
        </authorList>
    </citation>
    <scope>NUCLEOTIDE SEQUENCE [LARGE SCALE GENOMIC DNA]</scope>
    <source>
        <strain evidence="3">1PO1SC</strain>
    </source>
</reference>
<gene>
    <name evidence="2" type="ORF">CWS20_09215</name>
</gene>
<dbReference type="PROSITE" id="PS50883">
    <property type="entry name" value="EAL"/>
    <property type="match status" value="1"/>
</dbReference>
<dbReference type="InterPro" id="IPR050706">
    <property type="entry name" value="Cyclic-di-GMP_PDE-like"/>
</dbReference>
<dbReference type="InterPro" id="IPR035919">
    <property type="entry name" value="EAL_sf"/>
</dbReference>